<evidence type="ECO:0000313" key="2">
    <source>
        <dbReference type="EMBL" id="OWR55172.1"/>
    </source>
</evidence>
<dbReference type="GO" id="GO:0005524">
    <property type="term" value="F:ATP binding"/>
    <property type="evidence" value="ECO:0007669"/>
    <property type="project" value="UniProtKB-KW"/>
</dbReference>
<dbReference type="AlphaFoldDB" id="A0A212FN48"/>
<gene>
    <name evidence="2" type="ORF">KGM_200379A</name>
</gene>
<accession>A0A212FN48</accession>
<dbReference type="KEGG" id="dpl:KGM_200379A"/>
<sequence length="170" mass="19172">MRNKLASFIQIITPIINISISVWIARSWKFMSQLPPLELSLESGFRKTVTLVSEGTNLTDNSIERRAMMAYKDYFKSSSDPTMLLTDIGRLDLSKFYLKLLQADLPRVRYENLVGATFAPQRITAWFSNYGYHDSAISLAMANNAIMGALSPGSSLKFINHPLPYSIENL</sequence>
<proteinExistence type="predicted"/>
<keyword evidence="1" id="KW-1133">Transmembrane helix</keyword>
<comment type="caution">
    <text evidence="2">The sequence shown here is derived from an EMBL/GenBank/DDBJ whole genome shotgun (WGS) entry which is preliminary data.</text>
</comment>
<protein>
    <submittedName>
        <fullName evidence="2">ATP-binding cassette sub-family A member 3</fullName>
    </submittedName>
</protein>
<dbReference type="EMBL" id="AGBW02007075">
    <property type="protein sequence ID" value="OWR55172.1"/>
    <property type="molecule type" value="Genomic_DNA"/>
</dbReference>
<name>A0A212FN48_DANPL</name>
<feature type="non-terminal residue" evidence="2">
    <location>
        <position position="170"/>
    </location>
</feature>
<keyword evidence="2" id="KW-0547">Nucleotide-binding</keyword>
<keyword evidence="1" id="KW-0812">Transmembrane</keyword>
<evidence type="ECO:0000313" key="3">
    <source>
        <dbReference type="Proteomes" id="UP000007151"/>
    </source>
</evidence>
<reference evidence="2 3" key="1">
    <citation type="journal article" date="2011" name="Cell">
        <title>The monarch butterfly genome yields insights into long-distance migration.</title>
        <authorList>
            <person name="Zhan S."/>
            <person name="Merlin C."/>
            <person name="Boore J.L."/>
            <person name="Reppert S.M."/>
        </authorList>
    </citation>
    <scope>NUCLEOTIDE SEQUENCE [LARGE SCALE GENOMIC DNA]</scope>
    <source>
        <strain evidence="2">F-2</strain>
    </source>
</reference>
<evidence type="ECO:0000256" key="1">
    <source>
        <dbReference type="SAM" id="Phobius"/>
    </source>
</evidence>
<organism evidence="2 3">
    <name type="scientific">Danaus plexippus plexippus</name>
    <dbReference type="NCBI Taxonomy" id="278856"/>
    <lineage>
        <taxon>Eukaryota</taxon>
        <taxon>Metazoa</taxon>
        <taxon>Ecdysozoa</taxon>
        <taxon>Arthropoda</taxon>
        <taxon>Hexapoda</taxon>
        <taxon>Insecta</taxon>
        <taxon>Pterygota</taxon>
        <taxon>Neoptera</taxon>
        <taxon>Endopterygota</taxon>
        <taxon>Lepidoptera</taxon>
        <taxon>Glossata</taxon>
        <taxon>Ditrysia</taxon>
        <taxon>Papilionoidea</taxon>
        <taxon>Nymphalidae</taxon>
        <taxon>Danainae</taxon>
        <taxon>Danaini</taxon>
        <taxon>Danaina</taxon>
        <taxon>Danaus</taxon>
        <taxon>Danaus</taxon>
    </lineage>
</organism>
<keyword evidence="1" id="KW-0472">Membrane</keyword>
<keyword evidence="3" id="KW-1185">Reference proteome</keyword>
<feature type="transmembrane region" description="Helical" evidence="1">
    <location>
        <begin position="6"/>
        <end position="25"/>
    </location>
</feature>
<keyword evidence="2" id="KW-0067">ATP-binding</keyword>
<dbReference type="Proteomes" id="UP000007151">
    <property type="component" value="Unassembled WGS sequence"/>
</dbReference>
<dbReference type="InParanoid" id="A0A212FN48"/>